<organism evidence="7 8">
    <name type="scientific">Thalassobaculum litoreum DSM 18839</name>
    <dbReference type="NCBI Taxonomy" id="1123362"/>
    <lineage>
        <taxon>Bacteria</taxon>
        <taxon>Pseudomonadati</taxon>
        <taxon>Pseudomonadota</taxon>
        <taxon>Alphaproteobacteria</taxon>
        <taxon>Rhodospirillales</taxon>
        <taxon>Thalassobaculaceae</taxon>
        <taxon>Thalassobaculum</taxon>
    </lineage>
</organism>
<dbReference type="CDD" id="cd03293">
    <property type="entry name" value="ABC_NrtD_SsuB_transporters"/>
    <property type="match status" value="1"/>
</dbReference>
<dbReference type="PROSITE" id="PS50893">
    <property type="entry name" value="ABC_TRANSPORTER_2"/>
    <property type="match status" value="1"/>
</dbReference>
<dbReference type="EMBL" id="FNBW01000002">
    <property type="protein sequence ID" value="SDF23566.1"/>
    <property type="molecule type" value="Genomic_DNA"/>
</dbReference>
<evidence type="ECO:0000256" key="5">
    <source>
        <dbReference type="SAM" id="MobiDB-lite"/>
    </source>
</evidence>
<accession>A0A8G2BGA3</accession>
<comment type="similarity">
    <text evidence="1">Belongs to the ABC transporter superfamily.</text>
</comment>
<dbReference type="InterPro" id="IPR003439">
    <property type="entry name" value="ABC_transporter-like_ATP-bd"/>
</dbReference>
<dbReference type="AlphaFoldDB" id="A0A8G2BGA3"/>
<sequence length="271" mass="28356">MPASPLAAVDLRDVSHSFGTLGVLGPLGLSVARGEFVALVGPSGCGKSTLLRLVAGLVAPTGGGIVVDGTPVTGPDPKRGMVFQQPALFPWLDIAANVRFGLDEQGVPKAEGNRRAADWLAAVDIADFAKALPATLSGGMAQRAALARALAPEPDLLLLDEPFGALDSLTRRDMQALLERVRQRTSATVILVTHDVEEALFLADRVVVLSPRPGRVVAEVAVPFDHPRDDALRLSPAFMEARGAVEAALAASRPSASQTDVSRRESELLPG</sequence>
<evidence type="ECO:0000313" key="8">
    <source>
        <dbReference type="Proteomes" id="UP000198615"/>
    </source>
</evidence>
<proteinExistence type="inferred from homology"/>
<evidence type="ECO:0000256" key="2">
    <source>
        <dbReference type="ARBA" id="ARBA00022448"/>
    </source>
</evidence>
<keyword evidence="4 7" id="KW-0067">ATP-binding</keyword>
<protein>
    <submittedName>
        <fullName evidence="7">NitT/TauT family transport system ATP-binding protein</fullName>
    </submittedName>
</protein>
<keyword evidence="8" id="KW-1185">Reference proteome</keyword>
<dbReference type="GO" id="GO:0005524">
    <property type="term" value="F:ATP binding"/>
    <property type="evidence" value="ECO:0007669"/>
    <property type="project" value="UniProtKB-KW"/>
</dbReference>
<dbReference type="PANTHER" id="PTHR42788">
    <property type="entry name" value="TAURINE IMPORT ATP-BINDING PROTEIN-RELATED"/>
    <property type="match status" value="1"/>
</dbReference>
<comment type="caution">
    <text evidence="7">The sequence shown here is derived from an EMBL/GenBank/DDBJ whole genome shotgun (WGS) entry which is preliminary data.</text>
</comment>
<keyword evidence="2" id="KW-0813">Transport</keyword>
<feature type="domain" description="ABC transporter" evidence="6">
    <location>
        <begin position="9"/>
        <end position="236"/>
    </location>
</feature>
<dbReference type="SMART" id="SM00382">
    <property type="entry name" value="AAA"/>
    <property type="match status" value="1"/>
</dbReference>
<evidence type="ECO:0000256" key="4">
    <source>
        <dbReference type="ARBA" id="ARBA00022840"/>
    </source>
</evidence>
<dbReference type="InterPro" id="IPR027417">
    <property type="entry name" value="P-loop_NTPase"/>
</dbReference>
<dbReference type="Pfam" id="PF00005">
    <property type="entry name" value="ABC_tran"/>
    <property type="match status" value="1"/>
</dbReference>
<gene>
    <name evidence="7" type="ORF">SAMN05660686_00677</name>
</gene>
<dbReference type="PANTHER" id="PTHR42788:SF19">
    <property type="entry name" value="ALIPHATIC SULFONATES IMPORT ATP-BINDING PROTEIN SSUB 2"/>
    <property type="match status" value="1"/>
</dbReference>
<dbReference type="Proteomes" id="UP000198615">
    <property type="component" value="Unassembled WGS sequence"/>
</dbReference>
<evidence type="ECO:0000256" key="1">
    <source>
        <dbReference type="ARBA" id="ARBA00005417"/>
    </source>
</evidence>
<dbReference type="InterPro" id="IPR017871">
    <property type="entry name" value="ABC_transporter-like_CS"/>
</dbReference>
<evidence type="ECO:0000256" key="3">
    <source>
        <dbReference type="ARBA" id="ARBA00022741"/>
    </source>
</evidence>
<feature type="region of interest" description="Disordered" evidence="5">
    <location>
        <begin position="250"/>
        <end position="271"/>
    </location>
</feature>
<feature type="compositionally biased region" description="Basic and acidic residues" evidence="5">
    <location>
        <begin position="261"/>
        <end position="271"/>
    </location>
</feature>
<name>A0A8G2BGA3_9PROT</name>
<evidence type="ECO:0000313" key="7">
    <source>
        <dbReference type="EMBL" id="SDF23566.1"/>
    </source>
</evidence>
<dbReference type="InterPro" id="IPR050166">
    <property type="entry name" value="ABC_transporter_ATP-bind"/>
</dbReference>
<dbReference type="SUPFAM" id="SSF52540">
    <property type="entry name" value="P-loop containing nucleoside triphosphate hydrolases"/>
    <property type="match status" value="1"/>
</dbReference>
<dbReference type="Gene3D" id="3.40.50.300">
    <property type="entry name" value="P-loop containing nucleotide triphosphate hydrolases"/>
    <property type="match status" value="1"/>
</dbReference>
<dbReference type="PROSITE" id="PS00211">
    <property type="entry name" value="ABC_TRANSPORTER_1"/>
    <property type="match status" value="1"/>
</dbReference>
<evidence type="ECO:0000259" key="6">
    <source>
        <dbReference type="PROSITE" id="PS50893"/>
    </source>
</evidence>
<dbReference type="GO" id="GO:0016887">
    <property type="term" value="F:ATP hydrolysis activity"/>
    <property type="evidence" value="ECO:0007669"/>
    <property type="project" value="InterPro"/>
</dbReference>
<dbReference type="RefSeq" id="WP_093148194.1">
    <property type="nucleotide sequence ID" value="NZ_FNBW01000002.1"/>
</dbReference>
<reference evidence="7 8" key="1">
    <citation type="submission" date="2016-10" db="EMBL/GenBank/DDBJ databases">
        <authorList>
            <person name="Varghese N."/>
            <person name="Submissions S."/>
        </authorList>
    </citation>
    <scope>NUCLEOTIDE SEQUENCE [LARGE SCALE GENOMIC DNA]</scope>
    <source>
        <strain evidence="7 8">DSM 18839</strain>
    </source>
</reference>
<dbReference type="InterPro" id="IPR003593">
    <property type="entry name" value="AAA+_ATPase"/>
</dbReference>
<keyword evidence="3" id="KW-0547">Nucleotide-binding</keyword>
<dbReference type="OrthoDB" id="8016555at2"/>